<evidence type="ECO:0000256" key="4">
    <source>
        <dbReference type="RuleBase" id="RU003330"/>
    </source>
</evidence>
<dbReference type="GO" id="GO:0019205">
    <property type="term" value="F:nucleobase-containing compound kinase activity"/>
    <property type="evidence" value="ECO:0007669"/>
    <property type="project" value="InterPro"/>
</dbReference>
<name>A0A8H7PNE4_MORIS</name>
<evidence type="ECO:0000256" key="3">
    <source>
        <dbReference type="ARBA" id="ARBA00022777"/>
    </source>
</evidence>
<reference evidence="5" key="1">
    <citation type="submission" date="2020-12" db="EMBL/GenBank/DDBJ databases">
        <title>Metabolic potential, ecology and presence of endohyphal bacteria is reflected in genomic diversity of Mucoromycotina.</title>
        <authorList>
            <person name="Muszewska A."/>
            <person name="Okrasinska A."/>
            <person name="Steczkiewicz K."/>
            <person name="Drgas O."/>
            <person name="Orlowska M."/>
            <person name="Perlinska-Lenart U."/>
            <person name="Aleksandrzak-Piekarczyk T."/>
            <person name="Szatraj K."/>
            <person name="Zielenkiewicz U."/>
            <person name="Pilsyk S."/>
            <person name="Malc E."/>
            <person name="Mieczkowski P."/>
            <person name="Kruszewska J.S."/>
            <person name="Biernat P."/>
            <person name="Pawlowska J."/>
        </authorList>
    </citation>
    <scope>NUCLEOTIDE SEQUENCE</scope>
    <source>
        <strain evidence="5">WA0000067209</strain>
    </source>
</reference>
<dbReference type="PROSITE" id="PS00113">
    <property type="entry name" value="ADENYLATE_KINASE"/>
    <property type="match status" value="1"/>
</dbReference>
<dbReference type="GO" id="GO:0006139">
    <property type="term" value="P:nucleobase-containing compound metabolic process"/>
    <property type="evidence" value="ECO:0007669"/>
    <property type="project" value="InterPro"/>
</dbReference>
<comment type="caution">
    <text evidence="5">The sequence shown here is derived from an EMBL/GenBank/DDBJ whole genome shotgun (WGS) entry which is preliminary data.</text>
</comment>
<dbReference type="PRINTS" id="PR00094">
    <property type="entry name" value="ADENYLTKNASE"/>
</dbReference>
<evidence type="ECO:0000256" key="2">
    <source>
        <dbReference type="ARBA" id="ARBA00022741"/>
    </source>
</evidence>
<dbReference type="PANTHER" id="PTHR23359">
    <property type="entry name" value="NUCLEOTIDE KINASE"/>
    <property type="match status" value="1"/>
</dbReference>
<evidence type="ECO:0000313" key="6">
    <source>
        <dbReference type="Proteomes" id="UP000654370"/>
    </source>
</evidence>
<gene>
    <name evidence="5" type="ORF">INT43_007604</name>
</gene>
<comment type="similarity">
    <text evidence="4">Belongs to the adenylate kinase family.</text>
</comment>
<keyword evidence="1 4" id="KW-0808">Transferase</keyword>
<evidence type="ECO:0000256" key="1">
    <source>
        <dbReference type="ARBA" id="ARBA00022679"/>
    </source>
</evidence>
<dbReference type="InterPro" id="IPR033690">
    <property type="entry name" value="Adenylat_kinase_CS"/>
</dbReference>
<keyword evidence="2" id="KW-0547">Nucleotide-binding</keyword>
<dbReference type="InterPro" id="IPR027417">
    <property type="entry name" value="P-loop_NTPase"/>
</dbReference>
<dbReference type="AlphaFoldDB" id="A0A8H7PNE4"/>
<dbReference type="Pfam" id="PF00406">
    <property type="entry name" value="ADK"/>
    <property type="match status" value="1"/>
</dbReference>
<dbReference type="SUPFAM" id="SSF52540">
    <property type="entry name" value="P-loop containing nucleoside triphosphate hydrolases"/>
    <property type="match status" value="1"/>
</dbReference>
<sequence length="490" mass="56619">MALRLAPQLIRRCSIQCAFHVRLIPRRAYVAPSWTALRPTSVQQGKYSNYKPHHHYHSPPPYAYCAYRLTTTSKISNASGKEIKDIKLIFNQAWKNIEDHYGRENLHLPREFIFLMGAPGSGKGTHTPSILRARGITNPPISISNLLDTPECKDLINRGQMISDRTVMEMLFHALLDCDPTVGVLVDGFPRTEIQVEALRLFYDKMVELRREFWNTDRRDQFPRPVFRICVLYVDEDISVQRQLARGQMIREHNAQVRRSGQGVLWEERVTDFDETVSIAGYRLVSHATADRHTFAQLIRSRYAIFKAHYGALLKLSKIFPFHLINAVGNINEVMQIILKEFEYQSSLELESDTYDAISHIPLANKIGVHARQELISRLEHYQMQEPVMLQNAIKWLDSEVIPQVTRHAISGAAMIRTEDRALSNGHFVDMVMDVLSERGYHVSFESRTTHIPNKVDLTTGDIKLEHREVYVLNVHFPKHYIQPLEQKFD</sequence>
<dbReference type="InterPro" id="IPR000850">
    <property type="entry name" value="Adenylat/UMP-CMP_kin"/>
</dbReference>
<accession>A0A8H7PNE4</accession>
<evidence type="ECO:0000313" key="5">
    <source>
        <dbReference type="EMBL" id="KAG2176950.1"/>
    </source>
</evidence>
<dbReference type="CDD" id="cd01428">
    <property type="entry name" value="ADK"/>
    <property type="match status" value="1"/>
</dbReference>
<organism evidence="5 6">
    <name type="scientific">Mortierella isabellina</name>
    <name type="common">Filamentous fungus</name>
    <name type="synonym">Umbelopsis isabellina</name>
    <dbReference type="NCBI Taxonomy" id="91625"/>
    <lineage>
        <taxon>Eukaryota</taxon>
        <taxon>Fungi</taxon>
        <taxon>Fungi incertae sedis</taxon>
        <taxon>Mucoromycota</taxon>
        <taxon>Mucoromycotina</taxon>
        <taxon>Umbelopsidomycetes</taxon>
        <taxon>Umbelopsidales</taxon>
        <taxon>Umbelopsidaceae</taxon>
        <taxon>Umbelopsis</taxon>
    </lineage>
</organism>
<keyword evidence="6" id="KW-1185">Reference proteome</keyword>
<proteinExistence type="inferred from homology"/>
<keyword evidence="3 4" id="KW-0418">Kinase</keyword>
<dbReference type="EMBL" id="JAEPQZ010000009">
    <property type="protein sequence ID" value="KAG2176950.1"/>
    <property type="molecule type" value="Genomic_DNA"/>
</dbReference>
<dbReference type="Gene3D" id="3.40.50.300">
    <property type="entry name" value="P-loop containing nucleotide triphosphate hydrolases"/>
    <property type="match status" value="1"/>
</dbReference>
<protein>
    <recommendedName>
        <fullName evidence="7">Adenylate kinase</fullName>
    </recommendedName>
</protein>
<evidence type="ECO:0008006" key="7">
    <source>
        <dbReference type="Google" id="ProtNLM"/>
    </source>
</evidence>
<dbReference type="OrthoDB" id="248923at2759"/>
<dbReference type="GO" id="GO:0005524">
    <property type="term" value="F:ATP binding"/>
    <property type="evidence" value="ECO:0007669"/>
    <property type="project" value="InterPro"/>
</dbReference>
<dbReference type="Proteomes" id="UP000654370">
    <property type="component" value="Unassembled WGS sequence"/>
</dbReference>